<dbReference type="PANTHER" id="PTHR46208:SF1">
    <property type="entry name" value="MITOCHONDRIAL IMPORT RECEPTOR SUBUNIT TOM70"/>
    <property type="match status" value="1"/>
</dbReference>
<dbReference type="GO" id="GO:0005741">
    <property type="term" value="C:mitochondrial outer membrane"/>
    <property type="evidence" value="ECO:0007669"/>
    <property type="project" value="UniProtKB-SubCell"/>
</dbReference>
<accession>A0A0L0HNX2</accession>
<dbReference type="OrthoDB" id="2942533at2759"/>
<dbReference type="GO" id="GO:0008320">
    <property type="term" value="F:protein transmembrane transporter activity"/>
    <property type="evidence" value="ECO:0007669"/>
    <property type="project" value="TreeGrafter"/>
</dbReference>
<keyword evidence="13" id="KW-1185">Reference proteome</keyword>
<dbReference type="InterPro" id="IPR019734">
    <property type="entry name" value="TPR_rpt"/>
</dbReference>
<evidence type="ECO:0000313" key="13">
    <source>
        <dbReference type="Proteomes" id="UP000053201"/>
    </source>
</evidence>
<feature type="compositionally biased region" description="Basic residues" evidence="11">
    <location>
        <begin position="79"/>
        <end position="94"/>
    </location>
</feature>
<evidence type="ECO:0000256" key="4">
    <source>
        <dbReference type="ARBA" id="ARBA00022787"/>
    </source>
</evidence>
<comment type="subcellular location">
    <subcellularLocation>
        <location evidence="1">Mitochondrion outer membrane</location>
        <topology evidence="1">Single-pass membrane protein</topology>
    </subcellularLocation>
</comment>
<dbReference type="SMART" id="SM00028">
    <property type="entry name" value="TPR"/>
    <property type="match status" value="9"/>
</dbReference>
<evidence type="ECO:0000256" key="6">
    <source>
        <dbReference type="ARBA" id="ARBA00022989"/>
    </source>
</evidence>
<dbReference type="PROSITE" id="PS50293">
    <property type="entry name" value="TPR_REGION"/>
    <property type="match status" value="1"/>
</dbReference>
<evidence type="ECO:0000313" key="12">
    <source>
        <dbReference type="EMBL" id="KND02792.1"/>
    </source>
</evidence>
<proteinExistence type="inferred from homology"/>
<dbReference type="VEuPathDB" id="FungiDB:SPPG_01873"/>
<sequence>MATKFVVEGLTSFRTAIELGLSNTMSSSTSQAVVTRGGSVNSAEKVGTPSWKTILALAVAGVAIGAGAWYVLNASGTPKKPKRPSTGGKKRTKTKKEAQVEEGNEAKRSSEKTLPAESKTSVLPESEPTSYPENLFPADVESLSQGARAELAKSAKTLGNKYYGEKKYKEAIDLYTQAIILQPDAVFYSNRAACYANLNDYDKVVEDCTEALKLDPNYIKALNRRAQAYENEDRWVDALNDYTVMCVLEEFKNDAVLSSTDRVLKTLAQNKAKEAIKSKSPRLPSDTFIAAYMDSFRLTSKGTGAVVSQAVIEEGDAHLQRAFQAIGDRKWDVAYEASTASVESGKLSSFFEPLAYNLRATFAFLRGDVESALADLEKSLELDPKNVNTIIKRASLFMERAEVEQAIKEYNRAIEIDPKDPDVYYHSTGQIRVLTQDNYGAIEDYKKSISLDDTFVYAHIQLGVAQYKLGDISTAVTTFEKAARKFKSSGEVFNYHGEILLDTQRFDEALANFDKAIEMMPNSPLPYINKAILYLQWKQDASTAEAECRKAIGVDPLCDMAYAQLAQLLLHQGKFEESLDAYDKAADLARTEPELANAIALREAAAAQLYVARNYPAVMARLRGGM</sequence>
<feature type="repeat" description="TPR" evidence="10">
    <location>
        <begin position="559"/>
        <end position="592"/>
    </location>
</feature>
<evidence type="ECO:0000256" key="5">
    <source>
        <dbReference type="ARBA" id="ARBA00022803"/>
    </source>
</evidence>
<dbReference type="FunCoup" id="A0A0L0HNX2">
    <property type="interactions" value="319"/>
</dbReference>
<dbReference type="GO" id="GO:0030150">
    <property type="term" value="P:protein import into mitochondrial matrix"/>
    <property type="evidence" value="ECO:0007669"/>
    <property type="project" value="TreeGrafter"/>
</dbReference>
<evidence type="ECO:0000256" key="2">
    <source>
        <dbReference type="ARBA" id="ARBA00022692"/>
    </source>
</evidence>
<dbReference type="RefSeq" id="XP_016610831.1">
    <property type="nucleotide sequence ID" value="XM_016750184.1"/>
</dbReference>
<keyword evidence="5 10" id="KW-0802">TPR repeat</keyword>
<evidence type="ECO:0000256" key="9">
    <source>
        <dbReference type="ARBA" id="ARBA00038030"/>
    </source>
</evidence>
<organism evidence="12 13">
    <name type="scientific">Spizellomyces punctatus (strain DAOM BR117)</name>
    <dbReference type="NCBI Taxonomy" id="645134"/>
    <lineage>
        <taxon>Eukaryota</taxon>
        <taxon>Fungi</taxon>
        <taxon>Fungi incertae sedis</taxon>
        <taxon>Chytridiomycota</taxon>
        <taxon>Chytridiomycota incertae sedis</taxon>
        <taxon>Chytridiomycetes</taxon>
        <taxon>Spizellomycetales</taxon>
        <taxon>Spizellomycetaceae</taxon>
        <taxon>Spizellomyces</taxon>
    </lineage>
</organism>
<keyword evidence="2" id="KW-0812">Transmembrane</keyword>
<feature type="region of interest" description="Disordered" evidence="11">
    <location>
        <begin position="75"/>
        <end position="131"/>
    </location>
</feature>
<dbReference type="PROSITE" id="PS50005">
    <property type="entry name" value="TPR"/>
    <property type="match status" value="5"/>
</dbReference>
<keyword evidence="8" id="KW-0472">Membrane</keyword>
<dbReference type="Pfam" id="PF00515">
    <property type="entry name" value="TPR_1"/>
    <property type="match status" value="1"/>
</dbReference>
<feature type="repeat" description="TPR" evidence="10">
    <location>
        <begin position="387"/>
        <end position="420"/>
    </location>
</feature>
<dbReference type="Gene3D" id="1.25.40.10">
    <property type="entry name" value="Tetratricopeptide repeat domain"/>
    <property type="match status" value="2"/>
</dbReference>
<keyword evidence="7" id="KW-0496">Mitochondrion</keyword>
<feature type="repeat" description="TPR" evidence="10">
    <location>
        <begin position="152"/>
        <end position="185"/>
    </location>
</feature>
<reference evidence="12 13" key="1">
    <citation type="submission" date="2009-08" db="EMBL/GenBank/DDBJ databases">
        <title>The Genome Sequence of Spizellomyces punctatus strain DAOM BR117.</title>
        <authorList>
            <consortium name="The Broad Institute Genome Sequencing Platform"/>
            <person name="Russ C."/>
            <person name="Cuomo C."/>
            <person name="Shea T."/>
            <person name="Young S.K."/>
            <person name="Zeng Q."/>
            <person name="Koehrsen M."/>
            <person name="Haas B."/>
            <person name="Borodovsky M."/>
            <person name="Guigo R."/>
            <person name="Alvarado L."/>
            <person name="Berlin A."/>
            <person name="Bochicchio J."/>
            <person name="Borenstein D."/>
            <person name="Chapman S."/>
            <person name="Chen Z."/>
            <person name="Engels R."/>
            <person name="Freedman E."/>
            <person name="Gellesch M."/>
            <person name="Goldberg J."/>
            <person name="Griggs A."/>
            <person name="Gujja S."/>
            <person name="Heiman D."/>
            <person name="Hepburn T."/>
            <person name="Howarth C."/>
            <person name="Jen D."/>
            <person name="Larson L."/>
            <person name="Lewis B."/>
            <person name="Mehta T."/>
            <person name="Park D."/>
            <person name="Pearson M."/>
            <person name="Roberts A."/>
            <person name="Saif S."/>
            <person name="Shenoy N."/>
            <person name="Sisk P."/>
            <person name="Stolte C."/>
            <person name="Sykes S."/>
            <person name="Thomson T."/>
            <person name="Walk T."/>
            <person name="White J."/>
            <person name="Yandava C."/>
            <person name="Burger G."/>
            <person name="Gray M.W."/>
            <person name="Holland P.W.H."/>
            <person name="King N."/>
            <person name="Lang F.B.F."/>
            <person name="Roger A.J."/>
            <person name="Ruiz-Trillo I."/>
            <person name="Lander E."/>
            <person name="Nusbaum C."/>
        </authorList>
    </citation>
    <scope>NUCLEOTIDE SEQUENCE [LARGE SCALE GENOMIC DNA]</scope>
    <source>
        <strain evidence="12 13">DAOM BR117</strain>
    </source>
</reference>
<dbReference type="GO" id="GO:0045039">
    <property type="term" value="P:protein insertion into mitochondrial inner membrane"/>
    <property type="evidence" value="ECO:0007669"/>
    <property type="project" value="TreeGrafter"/>
</dbReference>
<evidence type="ECO:0000256" key="8">
    <source>
        <dbReference type="ARBA" id="ARBA00023136"/>
    </source>
</evidence>
<dbReference type="GO" id="GO:0030943">
    <property type="term" value="F:mitochondrion targeting sequence binding"/>
    <property type="evidence" value="ECO:0007669"/>
    <property type="project" value="TreeGrafter"/>
</dbReference>
<dbReference type="PANTHER" id="PTHR46208">
    <property type="entry name" value="MITOCHONDRIAL IMPORT RECEPTOR SUBUNIT TOM70"/>
    <property type="match status" value="1"/>
</dbReference>
<name>A0A0L0HNX2_SPIPD</name>
<keyword evidence="6" id="KW-1133">Transmembrane helix</keyword>
<dbReference type="OMA" id="QWRGDIE"/>
<evidence type="ECO:0000256" key="7">
    <source>
        <dbReference type="ARBA" id="ARBA00023128"/>
    </source>
</evidence>
<feature type="compositionally biased region" description="Basic and acidic residues" evidence="11">
    <location>
        <begin position="95"/>
        <end position="111"/>
    </location>
</feature>
<feature type="repeat" description="TPR" evidence="10">
    <location>
        <begin position="490"/>
        <end position="523"/>
    </location>
</feature>
<evidence type="ECO:0000256" key="11">
    <source>
        <dbReference type="SAM" id="MobiDB-lite"/>
    </source>
</evidence>
<dbReference type="GeneID" id="27685507"/>
<dbReference type="STRING" id="645134.A0A0L0HNX2"/>
<gene>
    <name evidence="12" type="ORF">SPPG_01873</name>
</gene>
<protein>
    <submittedName>
        <fullName evidence="12">Uncharacterized protein</fullName>
    </submittedName>
</protein>
<dbReference type="Pfam" id="PF13432">
    <property type="entry name" value="TPR_16"/>
    <property type="match status" value="2"/>
</dbReference>
<dbReference type="EMBL" id="KQ257452">
    <property type="protein sequence ID" value="KND02792.1"/>
    <property type="molecule type" value="Genomic_DNA"/>
</dbReference>
<feature type="repeat" description="TPR" evidence="10">
    <location>
        <begin position="353"/>
        <end position="386"/>
    </location>
</feature>
<keyword evidence="4" id="KW-1000">Mitochondrion outer membrane</keyword>
<dbReference type="Pfam" id="PF13181">
    <property type="entry name" value="TPR_8"/>
    <property type="match status" value="1"/>
</dbReference>
<dbReference type="Pfam" id="PF13414">
    <property type="entry name" value="TPR_11"/>
    <property type="match status" value="1"/>
</dbReference>
<dbReference type="eggNOG" id="KOG0547">
    <property type="taxonomic scope" value="Eukaryota"/>
</dbReference>
<evidence type="ECO:0000256" key="1">
    <source>
        <dbReference type="ARBA" id="ARBA00004572"/>
    </source>
</evidence>
<evidence type="ECO:0000256" key="3">
    <source>
        <dbReference type="ARBA" id="ARBA00022737"/>
    </source>
</evidence>
<comment type="similarity">
    <text evidence="9">Belongs to the Tom70 family.</text>
</comment>
<keyword evidence="3" id="KW-0677">Repeat</keyword>
<dbReference type="InterPro" id="IPR011990">
    <property type="entry name" value="TPR-like_helical_dom_sf"/>
</dbReference>
<evidence type="ECO:0000256" key="10">
    <source>
        <dbReference type="PROSITE-ProRule" id="PRU00339"/>
    </source>
</evidence>
<dbReference type="Proteomes" id="UP000053201">
    <property type="component" value="Unassembled WGS sequence"/>
</dbReference>
<dbReference type="InParanoid" id="A0A0L0HNX2"/>
<dbReference type="AlphaFoldDB" id="A0A0L0HNX2"/>
<feature type="compositionally biased region" description="Polar residues" evidence="11">
    <location>
        <begin position="118"/>
        <end position="131"/>
    </location>
</feature>
<dbReference type="SUPFAM" id="SSF48452">
    <property type="entry name" value="TPR-like"/>
    <property type="match status" value="1"/>
</dbReference>